<evidence type="ECO:0000256" key="1">
    <source>
        <dbReference type="SAM" id="MobiDB-lite"/>
    </source>
</evidence>
<name>A0A0N1P274_9EURO</name>
<evidence type="ECO:0000313" key="3">
    <source>
        <dbReference type="Proteomes" id="UP000038010"/>
    </source>
</evidence>
<dbReference type="GeneID" id="28733638"/>
<organism evidence="2 3">
    <name type="scientific">Cyphellophora attinorum</name>
    <dbReference type="NCBI Taxonomy" id="1664694"/>
    <lineage>
        <taxon>Eukaryota</taxon>
        <taxon>Fungi</taxon>
        <taxon>Dikarya</taxon>
        <taxon>Ascomycota</taxon>
        <taxon>Pezizomycotina</taxon>
        <taxon>Eurotiomycetes</taxon>
        <taxon>Chaetothyriomycetidae</taxon>
        <taxon>Chaetothyriales</taxon>
        <taxon>Cyphellophoraceae</taxon>
        <taxon>Cyphellophora</taxon>
    </lineage>
</organism>
<proteinExistence type="predicted"/>
<reference evidence="2 3" key="1">
    <citation type="submission" date="2015-06" db="EMBL/GenBank/DDBJ databases">
        <title>Draft genome of the ant-associated black yeast Phialophora attae CBS 131958.</title>
        <authorList>
            <person name="Moreno L.F."/>
            <person name="Stielow B.J."/>
            <person name="de Hoog S."/>
            <person name="Vicente V.A."/>
            <person name="Weiss V.A."/>
            <person name="de Vries M."/>
            <person name="Cruz L.M."/>
            <person name="Souza E.M."/>
        </authorList>
    </citation>
    <scope>NUCLEOTIDE SEQUENCE [LARGE SCALE GENOMIC DNA]</scope>
    <source>
        <strain evidence="2 3">CBS 131958</strain>
    </source>
</reference>
<keyword evidence="3" id="KW-1185">Reference proteome</keyword>
<dbReference type="VEuPathDB" id="FungiDB:AB675_1837"/>
<gene>
    <name evidence="2" type="ORF">AB675_1837</name>
</gene>
<dbReference type="RefSeq" id="XP_018003028.1">
    <property type="nucleotide sequence ID" value="XM_018141758.1"/>
</dbReference>
<dbReference type="Proteomes" id="UP000038010">
    <property type="component" value="Unassembled WGS sequence"/>
</dbReference>
<feature type="region of interest" description="Disordered" evidence="1">
    <location>
        <begin position="1"/>
        <end position="40"/>
    </location>
</feature>
<evidence type="ECO:0000313" key="2">
    <source>
        <dbReference type="EMBL" id="KPI43065.1"/>
    </source>
</evidence>
<sequence>MPRQVRGRSRGRDRSRGRVTNLHHFSPPVHAPESSPERSIPTTDFFPQIAMPQFSKPAKEDMVALTPHPPFFDIGDEVLYNHAGYRTKDEIGQHSPAAWRQWRTYIVRRNEYLTSTGKWMYQIAEIRGDSVTIAAEEHLVDVTFPPNTRVELVEDWLKRKAVMEGKQFSIDHYMGNRPEAVWVVKSCRLVGNKSNSAKIVYDLQNECGESLIDHKFSMEPEQLIPYGGPKPDVNGQFMVT</sequence>
<comment type="caution">
    <text evidence="2">The sequence shown here is derived from an EMBL/GenBank/DDBJ whole genome shotgun (WGS) entry which is preliminary data.</text>
</comment>
<protein>
    <submittedName>
        <fullName evidence="2">Uncharacterized protein</fullName>
    </submittedName>
</protein>
<dbReference type="AlphaFoldDB" id="A0A0N1P274"/>
<dbReference type="EMBL" id="LFJN01000006">
    <property type="protein sequence ID" value="KPI43065.1"/>
    <property type="molecule type" value="Genomic_DNA"/>
</dbReference>
<accession>A0A0N1P274</accession>